<dbReference type="GeneID" id="41977589"/>
<dbReference type="PANTHER" id="PTHR43861:SF1">
    <property type="entry name" value="TRANS-ACONITATE 2-METHYLTRANSFERASE"/>
    <property type="match status" value="1"/>
</dbReference>
<dbReference type="InterPro" id="IPR029063">
    <property type="entry name" value="SAM-dependent_MTases_sf"/>
</dbReference>
<dbReference type="InterPro" id="IPR041698">
    <property type="entry name" value="Methyltransf_25"/>
</dbReference>
<evidence type="ECO:0000313" key="5">
    <source>
        <dbReference type="Proteomes" id="UP000319257"/>
    </source>
</evidence>
<dbReference type="EMBL" id="SKBQ01000079">
    <property type="protein sequence ID" value="TPX08412.1"/>
    <property type="molecule type" value="Genomic_DNA"/>
</dbReference>
<gene>
    <name evidence="4" type="ORF">E0L32_010142</name>
</gene>
<proteinExistence type="predicted"/>
<dbReference type="AlphaFoldDB" id="A0A507AHD2"/>
<evidence type="ECO:0000256" key="1">
    <source>
        <dbReference type="ARBA" id="ARBA00022603"/>
    </source>
</evidence>
<feature type="domain" description="Methyltransferase" evidence="3">
    <location>
        <begin position="39"/>
        <end position="144"/>
    </location>
</feature>
<dbReference type="PANTHER" id="PTHR43861">
    <property type="entry name" value="TRANS-ACONITATE 2-METHYLTRANSFERASE-RELATED"/>
    <property type="match status" value="1"/>
</dbReference>
<dbReference type="Pfam" id="PF13649">
    <property type="entry name" value="Methyltransf_25"/>
    <property type="match status" value="1"/>
</dbReference>
<comment type="caution">
    <text evidence="4">The sequence shown here is derived from an EMBL/GenBank/DDBJ whole genome shotgun (WGS) entry which is preliminary data.</text>
</comment>
<dbReference type="Gene3D" id="3.40.50.150">
    <property type="entry name" value="Vaccinia Virus protein VP39"/>
    <property type="match status" value="1"/>
</dbReference>
<protein>
    <recommendedName>
        <fullName evidence="3">Methyltransferase domain-containing protein</fullName>
    </recommendedName>
</protein>
<keyword evidence="2" id="KW-0808">Transferase</keyword>
<dbReference type="RefSeq" id="XP_030990123.1">
    <property type="nucleotide sequence ID" value="XM_031132727.1"/>
</dbReference>
<accession>A0A507AHD2</accession>
<dbReference type="STRING" id="1093900.A0A507AHD2"/>
<dbReference type="OrthoDB" id="66144at2759"/>
<dbReference type="Proteomes" id="UP000319257">
    <property type="component" value="Unassembled WGS sequence"/>
</dbReference>
<keyword evidence="1" id="KW-0489">Methyltransferase</keyword>
<sequence length="276" mass="30709">MSRQTDNWSSEAYQHAASFVPKLAGKVMEWLDPQKDDVILDIGCGDGVLDVQIGQILAQGTGRLHGVDSSAAMIAASQKAVQASGINNCTFEVLDCNDLVTRPELQKQQFTKAFSNAAMHWILRAEDKQEQFFRGVAAAVRPGGTFAFEMGGLGNVSELAVGIMGPVARRIGLERARQANPWFFPDEEWTRRMMEERVGGWKVERVEREWRPTPADAGGVEGWVRLMGKQFFDAVPEAQREECVREALGPLEAVCARPDGGYIFHYVRLRVLARRV</sequence>
<reference evidence="4 5" key="1">
    <citation type="submission" date="2019-06" db="EMBL/GenBank/DDBJ databases">
        <title>Draft genome sequence of the filamentous fungus Phialemoniopsis curvata isolated from diesel fuel.</title>
        <authorList>
            <person name="Varaljay V.A."/>
            <person name="Lyon W.J."/>
            <person name="Crouch A.L."/>
            <person name="Drake C.E."/>
            <person name="Hollomon J.M."/>
            <person name="Nadeau L.J."/>
            <person name="Nunn H.S."/>
            <person name="Stevenson B.S."/>
            <person name="Bojanowski C.L."/>
            <person name="Crookes-Goodson W.J."/>
        </authorList>
    </citation>
    <scope>NUCLEOTIDE SEQUENCE [LARGE SCALE GENOMIC DNA]</scope>
    <source>
        <strain evidence="4 5">D216</strain>
    </source>
</reference>
<organism evidence="4 5">
    <name type="scientific">Thyridium curvatum</name>
    <dbReference type="NCBI Taxonomy" id="1093900"/>
    <lineage>
        <taxon>Eukaryota</taxon>
        <taxon>Fungi</taxon>
        <taxon>Dikarya</taxon>
        <taxon>Ascomycota</taxon>
        <taxon>Pezizomycotina</taxon>
        <taxon>Sordariomycetes</taxon>
        <taxon>Sordariomycetidae</taxon>
        <taxon>Thyridiales</taxon>
        <taxon>Thyridiaceae</taxon>
        <taxon>Thyridium</taxon>
    </lineage>
</organism>
<name>A0A507AHD2_9PEZI</name>
<keyword evidence="5" id="KW-1185">Reference proteome</keyword>
<evidence type="ECO:0000259" key="3">
    <source>
        <dbReference type="Pfam" id="PF13649"/>
    </source>
</evidence>
<dbReference type="CDD" id="cd02440">
    <property type="entry name" value="AdoMet_MTases"/>
    <property type="match status" value="1"/>
</dbReference>
<dbReference type="InParanoid" id="A0A507AHD2"/>
<dbReference type="SUPFAM" id="SSF53335">
    <property type="entry name" value="S-adenosyl-L-methionine-dependent methyltransferases"/>
    <property type="match status" value="1"/>
</dbReference>
<evidence type="ECO:0000256" key="2">
    <source>
        <dbReference type="ARBA" id="ARBA00022679"/>
    </source>
</evidence>
<evidence type="ECO:0000313" key="4">
    <source>
        <dbReference type="EMBL" id="TPX08412.1"/>
    </source>
</evidence>